<protein>
    <submittedName>
        <fullName evidence="1">Uncharacterized protein</fullName>
    </submittedName>
</protein>
<evidence type="ECO:0000313" key="1">
    <source>
        <dbReference type="EMBL" id="QJA90433.1"/>
    </source>
</evidence>
<accession>A0A6M3L7Q7</accession>
<dbReference type="EMBL" id="MT142912">
    <property type="protein sequence ID" value="QJA90433.1"/>
    <property type="molecule type" value="Genomic_DNA"/>
</dbReference>
<organism evidence="1">
    <name type="scientific">viral metagenome</name>
    <dbReference type="NCBI Taxonomy" id="1070528"/>
    <lineage>
        <taxon>unclassified sequences</taxon>
        <taxon>metagenomes</taxon>
        <taxon>organismal metagenomes</taxon>
    </lineage>
</organism>
<sequence length="433" mass="42973">MIFLKQSTAVTVMIGPFIDDTDGKTAEVALTLAQADIRISKNAANTIPKSEATTCTHDELGHYTCPLDTTDTNTLGHLRLMVHQAGSLPVWHDYLVVTANIYDSLFSTDILQADLIQMGGVAQSGTDLKDFADTGYDPVAHAVAAVSGAVGSVTGAVGSVTGAVGSVTGAVGSVTGAVGSVTGNVGGNVIGSVGTLTGLTAASAGKLDDILDGTGAVLYLSQLSIQSAAAGGAIDIDNSAGPGVSSVSTSTYGIYAKGNAAYAGLYAEGGVTGHGAYFKGGSTSGNGLYAYAPTSGSGISALGTGAATGGLYMANSSGWAFVCAGALGDVDADIADNVSLILADTGTDGVVVAAASKTGYALSATGLDTVATTAPAGVASNFREMLVQVWRRLFKKSTLTATQLKTYADNGTDVLTTQAVSDDATTQTQGASA</sequence>
<proteinExistence type="predicted"/>
<gene>
    <name evidence="1" type="ORF">MM415B02376_0007</name>
</gene>
<reference evidence="1" key="1">
    <citation type="submission" date="2020-03" db="EMBL/GenBank/DDBJ databases">
        <title>The deep terrestrial virosphere.</title>
        <authorList>
            <person name="Holmfeldt K."/>
            <person name="Nilsson E."/>
            <person name="Simone D."/>
            <person name="Lopez-Fernandez M."/>
            <person name="Wu X."/>
            <person name="de Brujin I."/>
            <person name="Lundin D."/>
            <person name="Andersson A."/>
            <person name="Bertilsson S."/>
            <person name="Dopson M."/>
        </authorList>
    </citation>
    <scope>NUCLEOTIDE SEQUENCE</scope>
    <source>
        <strain evidence="1">MM415B02376</strain>
    </source>
</reference>
<name>A0A6M3L7Q7_9ZZZZ</name>
<dbReference type="AlphaFoldDB" id="A0A6M3L7Q7"/>